<protein>
    <submittedName>
        <fullName evidence="1">Uncharacterized protein</fullName>
    </submittedName>
</protein>
<dbReference type="EMBL" id="MU006719">
    <property type="protein sequence ID" value="KAF2626805.1"/>
    <property type="molecule type" value="Genomic_DNA"/>
</dbReference>
<feature type="non-terminal residue" evidence="1">
    <location>
        <position position="1"/>
    </location>
</feature>
<reference evidence="1" key="1">
    <citation type="journal article" date="2020" name="Stud. Mycol.">
        <title>101 Dothideomycetes genomes: a test case for predicting lifestyles and emergence of pathogens.</title>
        <authorList>
            <person name="Haridas S."/>
            <person name="Albert R."/>
            <person name="Binder M."/>
            <person name="Bloem J."/>
            <person name="Labutti K."/>
            <person name="Salamov A."/>
            <person name="Andreopoulos B."/>
            <person name="Baker S."/>
            <person name="Barry K."/>
            <person name="Bills G."/>
            <person name="Bluhm B."/>
            <person name="Cannon C."/>
            <person name="Castanera R."/>
            <person name="Culley D."/>
            <person name="Daum C."/>
            <person name="Ezra D."/>
            <person name="Gonzalez J."/>
            <person name="Henrissat B."/>
            <person name="Kuo A."/>
            <person name="Liang C."/>
            <person name="Lipzen A."/>
            <person name="Lutzoni F."/>
            <person name="Magnuson J."/>
            <person name="Mondo S."/>
            <person name="Nolan M."/>
            <person name="Ohm R."/>
            <person name="Pangilinan J."/>
            <person name="Park H.-J."/>
            <person name="Ramirez L."/>
            <person name="Alfaro M."/>
            <person name="Sun H."/>
            <person name="Tritt A."/>
            <person name="Yoshinaga Y."/>
            <person name="Zwiers L.-H."/>
            <person name="Turgeon B."/>
            <person name="Goodwin S."/>
            <person name="Spatafora J."/>
            <person name="Crous P."/>
            <person name="Grigoriev I."/>
        </authorList>
    </citation>
    <scope>NUCLEOTIDE SEQUENCE</scope>
    <source>
        <strain evidence="1">CBS 525.71</strain>
    </source>
</reference>
<gene>
    <name evidence="1" type="ORF">BU25DRAFT_469835</name>
</gene>
<keyword evidence="2" id="KW-1185">Reference proteome</keyword>
<dbReference type="Proteomes" id="UP000799754">
    <property type="component" value="Unassembled WGS sequence"/>
</dbReference>
<accession>A0ACB6RXU6</accession>
<comment type="caution">
    <text evidence="1">The sequence shown here is derived from an EMBL/GenBank/DDBJ whole genome shotgun (WGS) entry which is preliminary data.</text>
</comment>
<sequence>RAGTTTPSQNLADDITLKGPINPEDALFLLSIFQQHYGRWVSFDPLLSTPMLLEGVRKSPLLLAACCLIAVRHTSQELATRLAPTLLKEPKSRLSFALLVIPQPIEFLQAALILSMWSTTTEQIPLSIDSWLLSSFALQHSVASGICSPSLNGSSERLGKSELDKLCIWNHLYLVHLHYCVGTRRKAVLDRSDIE</sequence>
<name>A0ACB6RXU6_9PLEO</name>
<organism evidence="1 2">
    <name type="scientific">Macroventuria anomochaeta</name>
    <dbReference type="NCBI Taxonomy" id="301207"/>
    <lineage>
        <taxon>Eukaryota</taxon>
        <taxon>Fungi</taxon>
        <taxon>Dikarya</taxon>
        <taxon>Ascomycota</taxon>
        <taxon>Pezizomycotina</taxon>
        <taxon>Dothideomycetes</taxon>
        <taxon>Pleosporomycetidae</taxon>
        <taxon>Pleosporales</taxon>
        <taxon>Pleosporineae</taxon>
        <taxon>Didymellaceae</taxon>
        <taxon>Macroventuria</taxon>
    </lineage>
</organism>
<proteinExistence type="predicted"/>
<evidence type="ECO:0000313" key="2">
    <source>
        <dbReference type="Proteomes" id="UP000799754"/>
    </source>
</evidence>
<evidence type="ECO:0000313" key="1">
    <source>
        <dbReference type="EMBL" id="KAF2626805.1"/>
    </source>
</evidence>